<feature type="region of interest" description="Disordered" evidence="8">
    <location>
        <begin position="102"/>
        <end position="448"/>
    </location>
</feature>
<dbReference type="Proteomes" id="UP001479290">
    <property type="component" value="Unassembled WGS sequence"/>
</dbReference>
<dbReference type="InterPro" id="IPR001212">
    <property type="entry name" value="Somatomedin_B_dom"/>
</dbReference>
<dbReference type="AlphaFoldDB" id="A0AAW1Z9E2"/>
<comment type="caution">
    <text evidence="11">The sequence shown here is derived from an EMBL/GenBank/DDBJ whole genome shotgun (WGS) entry which is preliminary data.</text>
</comment>
<dbReference type="InterPro" id="IPR018487">
    <property type="entry name" value="Hemopexin-like_repeat"/>
</dbReference>
<feature type="compositionally biased region" description="Basic and acidic residues" evidence="8">
    <location>
        <begin position="436"/>
        <end position="448"/>
    </location>
</feature>
<evidence type="ECO:0000256" key="1">
    <source>
        <dbReference type="ARBA" id="ARBA00004613"/>
    </source>
</evidence>
<keyword evidence="4" id="KW-0677">Repeat</keyword>
<keyword evidence="3 9" id="KW-0732">Signal</keyword>
<evidence type="ECO:0000313" key="12">
    <source>
        <dbReference type="Proteomes" id="UP001479290"/>
    </source>
</evidence>
<gene>
    <name evidence="11" type="ORF">ABG768_014354</name>
</gene>
<dbReference type="CDD" id="cd00094">
    <property type="entry name" value="HX"/>
    <property type="match status" value="1"/>
</dbReference>
<dbReference type="InterPro" id="IPR051298">
    <property type="entry name" value="Heme_transport/Cell_adhesion"/>
</dbReference>
<dbReference type="InterPro" id="IPR000585">
    <property type="entry name" value="Hemopexin-like_dom"/>
</dbReference>
<feature type="compositionally biased region" description="Acidic residues" evidence="8">
    <location>
        <begin position="103"/>
        <end position="126"/>
    </location>
</feature>
<dbReference type="PROSITE" id="PS51642">
    <property type="entry name" value="HEMOPEXIN_2"/>
    <property type="match status" value="1"/>
</dbReference>
<dbReference type="PROSITE" id="PS00024">
    <property type="entry name" value="HEMOPEXIN"/>
    <property type="match status" value="1"/>
</dbReference>
<dbReference type="PANTHER" id="PTHR22917:SF1">
    <property type="entry name" value="PROTEOGLYCAN 4"/>
    <property type="match status" value="1"/>
</dbReference>
<feature type="repeat" description="Hemopexin" evidence="7">
    <location>
        <begin position="508"/>
        <end position="555"/>
    </location>
</feature>
<feature type="compositionally biased region" description="Polar residues" evidence="8">
    <location>
        <begin position="199"/>
        <end position="220"/>
    </location>
</feature>
<dbReference type="SUPFAM" id="SSF90188">
    <property type="entry name" value="Somatomedin B domain"/>
    <property type="match status" value="2"/>
</dbReference>
<feature type="compositionally biased region" description="Low complexity" evidence="8">
    <location>
        <begin position="221"/>
        <end position="357"/>
    </location>
</feature>
<dbReference type="InterPro" id="IPR020436">
    <property type="entry name" value="SMB_chordata"/>
</dbReference>
<dbReference type="GO" id="GO:0005615">
    <property type="term" value="C:extracellular space"/>
    <property type="evidence" value="ECO:0007669"/>
    <property type="project" value="TreeGrafter"/>
</dbReference>
<proteinExistence type="predicted"/>
<feature type="region of interest" description="Disordered" evidence="8">
    <location>
        <begin position="674"/>
        <end position="694"/>
    </location>
</feature>
<dbReference type="Pfam" id="PF00045">
    <property type="entry name" value="Hemopexin"/>
    <property type="match status" value="1"/>
</dbReference>
<feature type="compositionally biased region" description="Basic and acidic residues" evidence="8">
    <location>
        <begin position="406"/>
        <end position="422"/>
    </location>
</feature>
<dbReference type="EMBL" id="JAWDJR010000020">
    <property type="protein sequence ID" value="KAK9956635.1"/>
    <property type="molecule type" value="Genomic_DNA"/>
</dbReference>
<dbReference type="InterPro" id="IPR018486">
    <property type="entry name" value="Hemopexin_CS"/>
</dbReference>
<evidence type="ECO:0000256" key="4">
    <source>
        <dbReference type="ARBA" id="ARBA00022737"/>
    </source>
</evidence>
<evidence type="ECO:0000256" key="5">
    <source>
        <dbReference type="ARBA" id="ARBA00023157"/>
    </source>
</evidence>
<dbReference type="Gene3D" id="2.110.10.10">
    <property type="entry name" value="Hemopexin-like domain"/>
    <property type="match status" value="1"/>
</dbReference>
<dbReference type="SMART" id="SM00120">
    <property type="entry name" value="HX"/>
    <property type="match status" value="3"/>
</dbReference>
<feature type="compositionally biased region" description="Polar residues" evidence="8">
    <location>
        <begin position="375"/>
        <end position="390"/>
    </location>
</feature>
<dbReference type="InterPro" id="IPR036024">
    <property type="entry name" value="Somatomedin_B-like_dom_sf"/>
</dbReference>
<protein>
    <recommendedName>
        <fullName evidence="10">SMB domain-containing protein</fullName>
    </recommendedName>
</protein>
<evidence type="ECO:0000313" key="11">
    <source>
        <dbReference type="EMBL" id="KAK9956635.1"/>
    </source>
</evidence>
<sequence length="694" mass="75303">MATYLSLLLLFACASTSSSDPNSCRGRCGEGYYRGSFCQCDYECLGLNECCTDFQDLCTSKDSCKGRCGEPFNRGNPCHCDIDCVPYNQCCPDYESMCLMEESSNEEMTNEEGAGEELMIPEDESESTPSEGSEIISPYAGTDIEVKVGENSTSYSENEETTQEPNSSILDYSLPPSSLSLTQTADASSMLSADENPIEYTTQQPSEEMTTSSTPQPQENASTAPTEAPTSTAPTESPTSTAPTEASTSTAPTESPTSTAPTEDPTSTAPTESPTSTAPTEDPTSTAPTESPTSTAPTESPTSTAPTESPTSTAPTEDPTSTAPTEDPTSTAPTEDPTSTAPTESPTSTAPTEIPTSVTEMTTMAQGEDPKESSSLKGSRATSVPKTPSTLAPVKPTKKPTQPSTEKNDKSEPKESPIDHSGIDPIRPVKQTLKPSSDKNGKTDSIKDYQADDYDTNLCSGRPVSGLTTLRNGTIVVFRVLKGHYFWTLDKYRNPDPPQLITRVWGIPSPIDTVYTRCNCQGKTYFFKGKDYWRFENGVMDSGFPKPVSQGFGQIGHITAALSIPEYRSRKESVIFFKRGGMAHKYTYQVTPTCGKKPKIPVFTVRMRARRQAAAALGQMINISKNWRGFPTMVTSAVSVPSRVKEGYKYYVFSQRKYYSIKMEREKPVILKSATGPRENSASSFFKCQETKKN</sequence>
<dbReference type="GO" id="GO:0006955">
    <property type="term" value="P:immune response"/>
    <property type="evidence" value="ECO:0007669"/>
    <property type="project" value="InterPro"/>
</dbReference>
<reference evidence="11 12" key="1">
    <citation type="submission" date="2024-05" db="EMBL/GenBank/DDBJ databases">
        <title>A high-quality chromosomal-level genome assembly of Topmouth culter (Culter alburnus).</title>
        <authorList>
            <person name="Zhao H."/>
        </authorList>
    </citation>
    <scope>NUCLEOTIDE SEQUENCE [LARGE SCALE GENOMIC DNA]</scope>
    <source>
        <strain evidence="11">CATC2023</strain>
        <tissue evidence="11">Muscle</tissue>
    </source>
</reference>
<feature type="compositionally biased region" description="Low complexity" evidence="8">
    <location>
        <begin position="163"/>
        <end position="181"/>
    </location>
</feature>
<accession>A0AAW1Z9E2</accession>
<dbReference type="SMART" id="SM00201">
    <property type="entry name" value="SO"/>
    <property type="match status" value="2"/>
</dbReference>
<feature type="compositionally biased region" description="Polar residues" evidence="8">
    <location>
        <begin position="182"/>
        <end position="191"/>
    </location>
</feature>
<evidence type="ECO:0000256" key="9">
    <source>
        <dbReference type="SAM" id="SignalP"/>
    </source>
</evidence>
<evidence type="ECO:0000256" key="8">
    <source>
        <dbReference type="SAM" id="MobiDB-lite"/>
    </source>
</evidence>
<dbReference type="InterPro" id="IPR036375">
    <property type="entry name" value="Hemopexin-like_dom_sf"/>
</dbReference>
<dbReference type="GO" id="GO:0030247">
    <property type="term" value="F:polysaccharide binding"/>
    <property type="evidence" value="ECO:0007669"/>
    <property type="project" value="InterPro"/>
</dbReference>
<feature type="domain" description="SMB" evidence="10">
    <location>
        <begin position="60"/>
        <end position="103"/>
    </location>
</feature>
<dbReference type="PROSITE" id="PS00524">
    <property type="entry name" value="SMB_1"/>
    <property type="match status" value="2"/>
</dbReference>
<keyword evidence="12" id="KW-1185">Reference proteome</keyword>
<dbReference type="PRINTS" id="PR00022">
    <property type="entry name" value="SOMATOMEDINB"/>
</dbReference>
<organism evidence="11 12">
    <name type="scientific">Culter alburnus</name>
    <name type="common">Topmouth culter</name>
    <dbReference type="NCBI Taxonomy" id="194366"/>
    <lineage>
        <taxon>Eukaryota</taxon>
        <taxon>Metazoa</taxon>
        <taxon>Chordata</taxon>
        <taxon>Craniata</taxon>
        <taxon>Vertebrata</taxon>
        <taxon>Euteleostomi</taxon>
        <taxon>Actinopterygii</taxon>
        <taxon>Neopterygii</taxon>
        <taxon>Teleostei</taxon>
        <taxon>Ostariophysi</taxon>
        <taxon>Cypriniformes</taxon>
        <taxon>Xenocyprididae</taxon>
        <taxon>Xenocypridinae</taxon>
        <taxon>Culter</taxon>
    </lineage>
</organism>
<feature type="chain" id="PRO_5043889817" description="SMB domain-containing protein" evidence="9">
    <location>
        <begin position="20"/>
        <end position="694"/>
    </location>
</feature>
<dbReference type="SUPFAM" id="SSF50923">
    <property type="entry name" value="Hemopexin-like domain"/>
    <property type="match status" value="1"/>
</dbReference>
<evidence type="ECO:0000256" key="6">
    <source>
        <dbReference type="ARBA" id="ARBA00023180"/>
    </source>
</evidence>
<evidence type="ECO:0000259" key="10">
    <source>
        <dbReference type="PROSITE" id="PS50958"/>
    </source>
</evidence>
<feature type="signal peptide" evidence="9">
    <location>
        <begin position="1"/>
        <end position="19"/>
    </location>
</feature>
<dbReference type="Gene3D" id="4.10.410.20">
    <property type="match status" value="2"/>
</dbReference>
<dbReference type="Pfam" id="PF01033">
    <property type="entry name" value="Somatomedin_B"/>
    <property type="match status" value="2"/>
</dbReference>
<evidence type="ECO:0000256" key="2">
    <source>
        <dbReference type="ARBA" id="ARBA00022525"/>
    </source>
</evidence>
<dbReference type="PANTHER" id="PTHR22917">
    <property type="entry name" value="HEMOPEXIN DOMAIN-CONTAINING PROTEIN"/>
    <property type="match status" value="1"/>
</dbReference>
<keyword evidence="6" id="KW-0325">Glycoprotein</keyword>
<keyword evidence="5" id="KW-1015">Disulfide bond</keyword>
<dbReference type="GO" id="GO:0005044">
    <property type="term" value="F:scavenger receptor activity"/>
    <property type="evidence" value="ECO:0007669"/>
    <property type="project" value="InterPro"/>
</dbReference>
<keyword evidence="2" id="KW-0964">Secreted</keyword>
<comment type="subcellular location">
    <subcellularLocation>
        <location evidence="1">Secreted</location>
    </subcellularLocation>
</comment>
<feature type="domain" description="SMB" evidence="10">
    <location>
        <begin position="20"/>
        <end position="59"/>
    </location>
</feature>
<dbReference type="PROSITE" id="PS50958">
    <property type="entry name" value="SMB_2"/>
    <property type="match status" value="2"/>
</dbReference>
<name>A0AAW1Z9E2_CULAL</name>
<evidence type="ECO:0000256" key="3">
    <source>
        <dbReference type="ARBA" id="ARBA00022729"/>
    </source>
</evidence>
<evidence type="ECO:0000256" key="7">
    <source>
        <dbReference type="PROSITE-ProRule" id="PRU01011"/>
    </source>
</evidence>